<keyword evidence="2" id="KW-0732">Signal</keyword>
<evidence type="ECO:0000256" key="2">
    <source>
        <dbReference type="SAM" id="SignalP"/>
    </source>
</evidence>
<keyword evidence="4" id="KW-1185">Reference proteome</keyword>
<feature type="chain" id="PRO_5015692143" evidence="2">
    <location>
        <begin position="28"/>
        <end position="286"/>
    </location>
</feature>
<comment type="caution">
    <text evidence="3">The sequence shown here is derived from an EMBL/GenBank/DDBJ whole genome shotgun (WGS) entry which is preliminary data.</text>
</comment>
<protein>
    <submittedName>
        <fullName evidence="3">Uncharacterized protein</fullName>
    </submittedName>
</protein>
<evidence type="ECO:0000256" key="1">
    <source>
        <dbReference type="SAM" id="Phobius"/>
    </source>
</evidence>
<organism evidence="3 4">
    <name type="scientific">Enhygromyxa salina</name>
    <dbReference type="NCBI Taxonomy" id="215803"/>
    <lineage>
        <taxon>Bacteria</taxon>
        <taxon>Pseudomonadati</taxon>
        <taxon>Myxococcota</taxon>
        <taxon>Polyangia</taxon>
        <taxon>Nannocystales</taxon>
        <taxon>Nannocystaceae</taxon>
        <taxon>Enhygromyxa</taxon>
    </lineage>
</organism>
<feature type="signal peptide" evidence="2">
    <location>
        <begin position="1"/>
        <end position="27"/>
    </location>
</feature>
<gene>
    <name evidence="3" type="ORF">ENSA5_11980</name>
</gene>
<feature type="transmembrane region" description="Helical" evidence="1">
    <location>
        <begin position="230"/>
        <end position="250"/>
    </location>
</feature>
<sequence length="286" mass="30279">MNKQIQTLIASGACVCVALMFPRPGLAAAPTAEPQARTVKLEIDVEELGDKGIGLDQTIREQLGPRIAQAEFEIVEGGDAAVTLELRFRELPSGEYDYGIHFEFIDGDRREAAIEWVDCHMCVDARLLPVLNEHTPALLAALVAEVAQFEAVEPVEVLRPERGADETLGAGDRGEPREPRRITGLGVSGSIIAGLGVGALIGAGIELGRGVIVEPSARELRETTDHLSPGYALLGVGGSALVAGVTMLAVDLGRQAKKRRQGRVQEAGVYPVFSRAGVGLGVTGKF</sequence>
<accession>A0A2S9YFH0</accession>
<proteinExistence type="predicted"/>
<evidence type="ECO:0000313" key="3">
    <source>
        <dbReference type="EMBL" id="PRQ03829.1"/>
    </source>
</evidence>
<reference evidence="3 4" key="1">
    <citation type="submission" date="2018-03" db="EMBL/GenBank/DDBJ databases">
        <title>Draft Genome Sequences of the Obligatory Marine Myxobacteria Enhygromyxa salina SWB005.</title>
        <authorList>
            <person name="Poehlein A."/>
            <person name="Moghaddam J.A."/>
            <person name="Harms H."/>
            <person name="Alanjari M."/>
            <person name="Koenig G.M."/>
            <person name="Daniel R."/>
            <person name="Schaeberle T.F."/>
        </authorList>
    </citation>
    <scope>NUCLEOTIDE SEQUENCE [LARGE SCALE GENOMIC DNA]</scope>
    <source>
        <strain evidence="3 4">SWB005</strain>
    </source>
</reference>
<keyword evidence="1" id="KW-0472">Membrane</keyword>
<dbReference type="OrthoDB" id="9845138at2"/>
<dbReference type="AlphaFoldDB" id="A0A2S9YFH0"/>
<dbReference type="Proteomes" id="UP000237968">
    <property type="component" value="Unassembled WGS sequence"/>
</dbReference>
<keyword evidence="1" id="KW-1133">Transmembrane helix</keyword>
<dbReference type="EMBL" id="PVNK01000068">
    <property type="protein sequence ID" value="PRQ03829.1"/>
    <property type="molecule type" value="Genomic_DNA"/>
</dbReference>
<keyword evidence="1" id="KW-0812">Transmembrane</keyword>
<dbReference type="RefSeq" id="WP_106390689.1">
    <property type="nucleotide sequence ID" value="NZ_PVNK01000068.1"/>
</dbReference>
<name>A0A2S9YFH0_9BACT</name>
<evidence type="ECO:0000313" key="4">
    <source>
        <dbReference type="Proteomes" id="UP000237968"/>
    </source>
</evidence>